<comment type="caution">
    <text evidence="1">The sequence shown here is derived from an EMBL/GenBank/DDBJ whole genome shotgun (WGS) entry which is preliminary data.</text>
</comment>
<name>X0XW17_9ZZZZ</name>
<protein>
    <submittedName>
        <fullName evidence="1">Uncharacterized protein</fullName>
    </submittedName>
</protein>
<organism evidence="1">
    <name type="scientific">marine sediment metagenome</name>
    <dbReference type="NCBI Taxonomy" id="412755"/>
    <lineage>
        <taxon>unclassified sequences</taxon>
        <taxon>metagenomes</taxon>
        <taxon>ecological metagenomes</taxon>
    </lineage>
</organism>
<accession>X0XW17</accession>
<feature type="non-terminal residue" evidence="1">
    <location>
        <position position="212"/>
    </location>
</feature>
<dbReference type="AlphaFoldDB" id="X0XW17"/>
<dbReference type="EMBL" id="BARS01051661">
    <property type="protein sequence ID" value="GAG47534.1"/>
    <property type="molecule type" value="Genomic_DNA"/>
</dbReference>
<gene>
    <name evidence="1" type="ORF">S01H1_76906</name>
</gene>
<evidence type="ECO:0000313" key="1">
    <source>
        <dbReference type="EMBL" id="GAG47534.1"/>
    </source>
</evidence>
<reference evidence="1" key="1">
    <citation type="journal article" date="2014" name="Front. Microbiol.">
        <title>High frequency of phylogenetically diverse reductive dehalogenase-homologous genes in deep subseafloor sedimentary metagenomes.</title>
        <authorList>
            <person name="Kawai M."/>
            <person name="Futagami T."/>
            <person name="Toyoda A."/>
            <person name="Takaki Y."/>
            <person name="Nishi S."/>
            <person name="Hori S."/>
            <person name="Arai W."/>
            <person name="Tsubouchi T."/>
            <person name="Morono Y."/>
            <person name="Uchiyama I."/>
            <person name="Ito T."/>
            <person name="Fujiyama A."/>
            <person name="Inagaki F."/>
            <person name="Takami H."/>
        </authorList>
    </citation>
    <scope>NUCLEOTIDE SEQUENCE</scope>
    <source>
        <strain evidence="1">Expedition CK06-06</strain>
    </source>
</reference>
<proteinExistence type="predicted"/>
<sequence length="212" mass="24578">MSEKGDAATILQGLEQAVPDVPGAILRIESTANGRGDVYHMKYRMSEKGLGRYRAKFFPWWFALDDEYKKALKPGEEVSFTDEEAELIERVHELYGFKLTQEHIKWRRDKIASFEPNPEKFWEEYPEDPETCFLQSGHSVFREYLQLLSDVRKRLEGKQPMMERDMHGMHVKFWKMPKSGRAYAMAVDCAEAEKEKSNLHAGILGEIDGRGV</sequence>